<dbReference type="InterPro" id="IPR014941">
    <property type="entry name" value="FimB/Mfa2/Mfa3"/>
</dbReference>
<sequence>MKKAIDISTSPYTKLCRLISSLLLLSWVGCSNEDLPDPSVPGSNKEPVVLIFNASPALMTRTVLTSPDNLQHVRQVQLYIFDGATDNARCVASENINWQYATGADNGLSTKEQTYKVVYEGFQASKVYTFLAIGLDDTSGATYGLPNAIQANPTSGTLLKDANALLAAGKGRTDIAGSELFAGFSQLTTNILNGGTGHVDLYRRVAGVIGYFKNIPTQIGGVDVSALHIELYTIQNKSVPLIKRDSNDYIMGPMSSDPNDKIIVNIPKSAFVTGGTTIKGSYILPIPAPVPTDKDYTLQVVLVDASGTPLYTHKVRLSPDGEVSETNGGTGIIVPTNDPYRFPILTNHFYSIGTQASPIDLNSIH</sequence>
<name>A0A174VJ61_PARDI</name>
<evidence type="ECO:0000256" key="6">
    <source>
        <dbReference type="ARBA" id="ARBA00023237"/>
    </source>
</evidence>
<dbReference type="AlphaFoldDB" id="A0A174VJ61"/>
<evidence type="ECO:0000256" key="3">
    <source>
        <dbReference type="ARBA" id="ARBA00022729"/>
    </source>
</evidence>
<evidence type="ECO:0000313" key="10">
    <source>
        <dbReference type="EMBL" id="MRZ06202.1"/>
    </source>
</evidence>
<comment type="similarity">
    <text evidence="2">Belongs to the bacteroidetes fimbrillin superfamily. FimB/Mfa2 family.</text>
</comment>
<dbReference type="PROSITE" id="PS51257">
    <property type="entry name" value="PROKAR_LIPOPROTEIN"/>
    <property type="match status" value="1"/>
</dbReference>
<evidence type="ECO:0000256" key="7">
    <source>
        <dbReference type="ARBA" id="ARBA00023288"/>
    </source>
</evidence>
<keyword evidence="7" id="KW-0449">Lipoprotein</keyword>
<dbReference type="EMBL" id="WKMW01000006">
    <property type="protein sequence ID" value="MRY84160.1"/>
    <property type="molecule type" value="Genomic_DNA"/>
</dbReference>
<evidence type="ECO:0000256" key="5">
    <source>
        <dbReference type="ARBA" id="ARBA00023139"/>
    </source>
</evidence>
<evidence type="ECO:0000313" key="11">
    <source>
        <dbReference type="Proteomes" id="UP000095332"/>
    </source>
</evidence>
<evidence type="ECO:0000313" key="13">
    <source>
        <dbReference type="Proteomes" id="UP000471216"/>
    </source>
</evidence>
<accession>A0A174VJ61</accession>
<gene>
    <name evidence="8" type="ORF">ERS852560_02198</name>
    <name evidence="10" type="ORF">GKD54_08220</name>
    <name evidence="9" type="ORF">GKD58_07840</name>
</gene>
<evidence type="ECO:0000256" key="2">
    <source>
        <dbReference type="ARBA" id="ARBA00007248"/>
    </source>
</evidence>
<evidence type="ECO:0000313" key="9">
    <source>
        <dbReference type="EMBL" id="MRY84160.1"/>
    </source>
</evidence>
<dbReference type="EMBL" id="CZBM01000008">
    <property type="protein sequence ID" value="CUQ32457.1"/>
    <property type="molecule type" value="Genomic_DNA"/>
</dbReference>
<comment type="subcellular location">
    <subcellularLocation>
        <location evidence="1">Cell outer membrane</location>
    </subcellularLocation>
</comment>
<dbReference type="GO" id="GO:0009279">
    <property type="term" value="C:cell outer membrane"/>
    <property type="evidence" value="ECO:0007669"/>
    <property type="project" value="UniProtKB-SubCell"/>
</dbReference>
<dbReference type="Proteomes" id="UP000471216">
    <property type="component" value="Unassembled WGS sequence"/>
</dbReference>
<evidence type="ECO:0000256" key="4">
    <source>
        <dbReference type="ARBA" id="ARBA00023136"/>
    </source>
</evidence>
<keyword evidence="4" id="KW-0472">Membrane</keyword>
<reference evidence="8 11" key="1">
    <citation type="submission" date="2015-09" db="EMBL/GenBank/DDBJ databases">
        <authorList>
            <consortium name="Pathogen Informatics"/>
        </authorList>
    </citation>
    <scope>NUCLEOTIDE SEQUENCE [LARGE SCALE GENOMIC DNA]</scope>
    <source>
        <strain evidence="8 11">2789STDY5834948</strain>
    </source>
</reference>
<keyword evidence="3" id="KW-0732">Signal</keyword>
<dbReference type="EMBL" id="WKMX01000007">
    <property type="protein sequence ID" value="MRZ06202.1"/>
    <property type="molecule type" value="Genomic_DNA"/>
</dbReference>
<keyword evidence="5" id="KW-0564">Palmitate</keyword>
<evidence type="ECO:0000313" key="8">
    <source>
        <dbReference type="EMBL" id="CUQ32457.1"/>
    </source>
</evidence>
<keyword evidence="6" id="KW-0998">Cell outer membrane</keyword>
<reference evidence="12 13" key="2">
    <citation type="journal article" date="2019" name="Nat. Med.">
        <title>A library of human gut bacterial isolates paired with longitudinal multiomics data enables mechanistic microbiome research.</title>
        <authorList>
            <person name="Poyet M."/>
            <person name="Groussin M."/>
            <person name="Gibbons S.M."/>
            <person name="Avila-Pacheco J."/>
            <person name="Jiang X."/>
            <person name="Kearney S.M."/>
            <person name="Perrotta A.R."/>
            <person name="Berdy B."/>
            <person name="Zhao S."/>
            <person name="Lieberman T.D."/>
            <person name="Swanson P.K."/>
            <person name="Smith M."/>
            <person name="Roesemann S."/>
            <person name="Alexander J.E."/>
            <person name="Rich S.A."/>
            <person name="Livny J."/>
            <person name="Vlamakis H."/>
            <person name="Clish C."/>
            <person name="Bullock K."/>
            <person name="Deik A."/>
            <person name="Scott J."/>
            <person name="Pierce K.A."/>
            <person name="Xavier R.J."/>
            <person name="Alm E.J."/>
        </authorList>
    </citation>
    <scope>NUCLEOTIDE SEQUENCE [LARGE SCALE GENOMIC DNA]</scope>
    <source>
        <strain evidence="10 13">BIOML-A10</strain>
        <strain evidence="9 12">BIOML-A11</strain>
    </source>
</reference>
<dbReference type="Proteomes" id="UP000450599">
    <property type="component" value="Unassembled WGS sequence"/>
</dbReference>
<dbReference type="Pfam" id="PF08842">
    <property type="entry name" value="Mfa2"/>
    <property type="match status" value="1"/>
</dbReference>
<evidence type="ECO:0000313" key="12">
    <source>
        <dbReference type="Proteomes" id="UP000450599"/>
    </source>
</evidence>
<protein>
    <submittedName>
        <fullName evidence="8">Fimbrillin-A associated anchor proteins Mfa1 and Mfa2</fullName>
    </submittedName>
</protein>
<evidence type="ECO:0000256" key="1">
    <source>
        <dbReference type="ARBA" id="ARBA00004442"/>
    </source>
</evidence>
<proteinExistence type="inferred from homology"/>
<dbReference type="Proteomes" id="UP000095332">
    <property type="component" value="Unassembled WGS sequence"/>
</dbReference>
<dbReference type="RefSeq" id="WP_057328535.1">
    <property type="nucleotide sequence ID" value="NZ_CZBM01000008.1"/>
</dbReference>
<organism evidence="8 11">
    <name type="scientific">Parabacteroides distasonis</name>
    <dbReference type="NCBI Taxonomy" id="823"/>
    <lineage>
        <taxon>Bacteria</taxon>
        <taxon>Pseudomonadati</taxon>
        <taxon>Bacteroidota</taxon>
        <taxon>Bacteroidia</taxon>
        <taxon>Bacteroidales</taxon>
        <taxon>Tannerellaceae</taxon>
        <taxon>Parabacteroides</taxon>
    </lineage>
</organism>